<feature type="region of interest" description="Disordered" evidence="1">
    <location>
        <begin position="546"/>
        <end position="715"/>
    </location>
</feature>
<feature type="compositionally biased region" description="Low complexity" evidence="1">
    <location>
        <begin position="647"/>
        <end position="664"/>
    </location>
</feature>
<reference evidence="2 3" key="1">
    <citation type="journal article" date="2015" name="Genome Biol. Evol.">
        <title>Comparative Genomics of a Bacterivorous Green Alga Reveals Evolutionary Causalities and Consequences of Phago-Mixotrophic Mode of Nutrition.</title>
        <authorList>
            <person name="Burns J.A."/>
            <person name="Paasch A."/>
            <person name="Narechania A."/>
            <person name="Kim E."/>
        </authorList>
    </citation>
    <scope>NUCLEOTIDE SEQUENCE [LARGE SCALE GENOMIC DNA]</scope>
    <source>
        <strain evidence="2 3">PLY_AMNH</strain>
    </source>
</reference>
<feature type="compositionally biased region" description="Polar residues" evidence="1">
    <location>
        <begin position="614"/>
        <end position="626"/>
    </location>
</feature>
<gene>
    <name evidence="2" type="ORF">CYMTET_42345</name>
</gene>
<feature type="compositionally biased region" description="Low complexity" evidence="1">
    <location>
        <begin position="554"/>
        <end position="567"/>
    </location>
</feature>
<comment type="caution">
    <text evidence="2">The sequence shown here is derived from an EMBL/GenBank/DDBJ whole genome shotgun (WGS) entry which is preliminary data.</text>
</comment>
<feature type="compositionally biased region" description="Low complexity" evidence="1">
    <location>
        <begin position="504"/>
        <end position="513"/>
    </location>
</feature>
<dbReference type="Proteomes" id="UP001190700">
    <property type="component" value="Unassembled WGS sequence"/>
</dbReference>
<protein>
    <submittedName>
        <fullName evidence="2">Uncharacterized protein</fullName>
    </submittedName>
</protein>
<evidence type="ECO:0000313" key="2">
    <source>
        <dbReference type="EMBL" id="KAK3248191.1"/>
    </source>
</evidence>
<dbReference type="EMBL" id="LGRX02028338">
    <property type="protein sequence ID" value="KAK3248191.1"/>
    <property type="molecule type" value="Genomic_DNA"/>
</dbReference>
<keyword evidence="3" id="KW-1185">Reference proteome</keyword>
<feature type="region of interest" description="Disordered" evidence="1">
    <location>
        <begin position="729"/>
        <end position="876"/>
    </location>
</feature>
<dbReference type="AlphaFoldDB" id="A0AAE0C4B1"/>
<accession>A0AAE0C4B1</accession>
<feature type="compositionally biased region" description="Basic residues" evidence="1">
    <location>
        <begin position="852"/>
        <end position="865"/>
    </location>
</feature>
<feature type="compositionally biased region" description="Acidic residues" evidence="1">
    <location>
        <begin position="524"/>
        <end position="533"/>
    </location>
</feature>
<sequence length="936" mass="103147">MLKPVNCTGPGQQQSVGGQLASGPAEALHGWWAWRRRRPYMGGGLGAGGGLTWVLAGSLHMGGGLRAMDLTWVVVIGSTDAQTNLPFFLDKTWRTCTVEESYDWKSKGSFIASPQTLETQKSRRHSNITIKNTLKSVKSVSKGIKLYLSNNGSRRRGSEIEVDQNGHLSPRRLTHDASKLEKLVRPVEVYMHYSTFTEVAESDEDSDSESEFRKAQQAAYHDTLNKGISERTRRGFIEVKLEQNEPQLLQVVIFEKLDVGDEGMQSIVAFTELDDNNKVWSAEDLETGLPPWPSEIPSPHKHIDRLPAGAWPCWCKLHSEGSKSCDSRAARVTRSRLLQILGQLVDPFEDSFFYWQCYEICRRLMQTGVVVVVETTVGQTTAISYALLVSYLALILHLRYSPYIIDGLDKLQAAILINQMLVQFMIMYLLADGELDRAEPSGVSKVLGGIMMMFQVWLLAYAAHFILPVFEPAAKIAMQRVSTVFDPDSHSGDNDDGGEDESSHSSSSSSSSSAQEDGGKGSEADEQPSDVDDSEAVGLTNLAVIAAGVRPKGGSRPQRSSPQGSPSADDGISMIRNPMASPGLQESAPPSAFSKESRRHRSTLASIKKWIQQGRRNQSMQMTVNPVSEHLEAEEEPKRRLRKNSRRSSSYMNGSSGAGATNGADSKPQARAKRSSSKSSINNGDLEEDPYAGTTMEGIAKSKARTKSTSHLNNGEVDVGLYAELEGDWYPDPAVEAPPPRRASTRRSTRLSNGDLEEDPYSGTTMEGPRKPKRLIKSSSPLNNGQLEEDLDAGTPKHRARATRSTRLSNGDLEESGRESRHSSDHSKPSMEQMHIKPEEDVATKEGENPSKRKSTRKSGKKHGSSQHATSRQSDAEVFSINNPSDEFNSFSFDFAPSANQYTSVNFTPSANQHHLEDFDKIEDDFLYTFPSTFST</sequence>
<organism evidence="2 3">
    <name type="scientific">Cymbomonas tetramitiformis</name>
    <dbReference type="NCBI Taxonomy" id="36881"/>
    <lineage>
        <taxon>Eukaryota</taxon>
        <taxon>Viridiplantae</taxon>
        <taxon>Chlorophyta</taxon>
        <taxon>Pyramimonadophyceae</taxon>
        <taxon>Pyramimonadales</taxon>
        <taxon>Pyramimonadaceae</taxon>
        <taxon>Cymbomonas</taxon>
    </lineage>
</organism>
<feature type="compositionally biased region" description="Basic and acidic residues" evidence="1">
    <location>
        <begin position="815"/>
        <end position="851"/>
    </location>
</feature>
<evidence type="ECO:0000256" key="1">
    <source>
        <dbReference type="SAM" id="MobiDB-lite"/>
    </source>
</evidence>
<feature type="region of interest" description="Disordered" evidence="1">
    <location>
        <begin position="1"/>
        <end position="21"/>
    </location>
</feature>
<evidence type="ECO:0000313" key="3">
    <source>
        <dbReference type="Proteomes" id="UP001190700"/>
    </source>
</evidence>
<feature type="region of interest" description="Disordered" evidence="1">
    <location>
        <begin position="487"/>
        <end position="533"/>
    </location>
</feature>
<feature type="compositionally biased region" description="Polar residues" evidence="1">
    <location>
        <begin position="777"/>
        <end position="786"/>
    </location>
</feature>
<proteinExistence type="predicted"/>
<name>A0AAE0C4B1_9CHLO</name>